<evidence type="ECO:0000256" key="7">
    <source>
        <dbReference type="ARBA" id="ARBA00022525"/>
    </source>
</evidence>
<dbReference type="GO" id="GO:0005507">
    <property type="term" value="F:copper ion binding"/>
    <property type="evidence" value="ECO:0007669"/>
    <property type="project" value="InterPro"/>
</dbReference>
<feature type="domain" description="Plastocyanin-like" evidence="17">
    <location>
        <begin position="109"/>
        <end position="211"/>
    </location>
</feature>
<dbReference type="EMBL" id="CAWUPB010001173">
    <property type="protein sequence ID" value="CAK7346693.1"/>
    <property type="molecule type" value="Genomic_DNA"/>
</dbReference>
<evidence type="ECO:0000313" key="18">
    <source>
        <dbReference type="EMBL" id="CAK7346693.1"/>
    </source>
</evidence>
<name>A0AAV1S752_9ROSI</name>
<dbReference type="SUPFAM" id="SSF51445">
    <property type="entry name" value="(Trans)glycosidases"/>
    <property type="match status" value="1"/>
</dbReference>
<keyword evidence="7" id="KW-0964">Secreted</keyword>
<dbReference type="GO" id="GO:0046274">
    <property type="term" value="P:lignin catabolic process"/>
    <property type="evidence" value="ECO:0007669"/>
    <property type="project" value="UniProtKB-KW"/>
</dbReference>
<gene>
    <name evidence="18" type="ORF">DCAF_LOCUS19370</name>
</gene>
<evidence type="ECO:0000256" key="12">
    <source>
        <dbReference type="ARBA" id="ARBA00023180"/>
    </source>
</evidence>
<keyword evidence="10" id="KW-0560">Oxidoreductase</keyword>
<comment type="similarity">
    <text evidence="4">Belongs to the multicopper oxidase family.</text>
</comment>
<dbReference type="InterPro" id="IPR011706">
    <property type="entry name" value="Cu-oxidase_C"/>
</dbReference>
<dbReference type="Proteomes" id="UP001314170">
    <property type="component" value="Unassembled WGS sequence"/>
</dbReference>
<dbReference type="PANTHER" id="PTHR11709">
    <property type="entry name" value="MULTI-COPPER OXIDASE"/>
    <property type="match status" value="1"/>
</dbReference>
<keyword evidence="9" id="KW-0677">Repeat</keyword>
<dbReference type="EC" id="1.10.3.2" evidence="5"/>
<organism evidence="18 19">
    <name type="scientific">Dovyalis caffra</name>
    <dbReference type="NCBI Taxonomy" id="77055"/>
    <lineage>
        <taxon>Eukaryota</taxon>
        <taxon>Viridiplantae</taxon>
        <taxon>Streptophyta</taxon>
        <taxon>Embryophyta</taxon>
        <taxon>Tracheophyta</taxon>
        <taxon>Spermatophyta</taxon>
        <taxon>Magnoliopsida</taxon>
        <taxon>eudicotyledons</taxon>
        <taxon>Gunneridae</taxon>
        <taxon>Pentapetalae</taxon>
        <taxon>rosids</taxon>
        <taxon>fabids</taxon>
        <taxon>Malpighiales</taxon>
        <taxon>Salicaceae</taxon>
        <taxon>Flacourtieae</taxon>
        <taxon>Dovyalis</taxon>
    </lineage>
</organism>
<dbReference type="InterPro" id="IPR001117">
    <property type="entry name" value="Cu-oxidase_2nd"/>
</dbReference>
<dbReference type="InterPro" id="IPR017853">
    <property type="entry name" value="GH"/>
</dbReference>
<evidence type="ECO:0000259" key="16">
    <source>
        <dbReference type="Pfam" id="PF07731"/>
    </source>
</evidence>
<evidence type="ECO:0000256" key="6">
    <source>
        <dbReference type="ARBA" id="ARBA00022523"/>
    </source>
</evidence>
<sequence length="868" mass="97502">MTTSMGSKCRDLCCTKQQAHRSRIFKASNTTCFLEWTQVVNSINKFRNHLEYTQVVNLLLGENKMLFCKKTLLFKILWVLLFFSFHCSAATHYHFKVSMHIQHEIKFDRKKILTVNGQFPGPALHVHYGDTIYVTVHNKGRYNITIHWHGVKLTGYPWSDGPVYITQCPIQPGGKFKQKIIFSTEEGTLWWHAHSDWSRATVHGPIIVYPKFNGTGYPFSKPHVEVPIILGEWWKRDVMDVLHEALITGGDPNVSDAFTINGQPETLKLNVDQGNSYLLRIVNAAMNNILFFSIAKHNLTVVGIDGSYTKPLTSDYITIAAGETIDAVLHANQDSNHYYMAARAFTSSPSVAFNNSTATAVVQYNGNYTPSSVPSMPQLPYNNDANAAYIFLGSLRSLVDEDHPVHFPLNVTTQIVSTLSINAFPCPGNRSCEGPNGTRFAASMNNITFVNPSIDILEAYYKQIHGVYGTDFPSFPPLVFNFTADYLPLILEVSKRGTEVKILPFNSAVEIIFQGTNVVADKDPQNYNLIDPPFRNTVTVPGNGWTTIRFEAANPGVWFMHCHFERHLVWGMETVFIVQDGIEARLLPPPQDMPPLQGVGWFARNGSKVGLTRFVLLLIFTLRERKWPIHSDKAGKSFPQAYAGNMVNGILRKLVLLKESNSLPLPKLEGDGRTQSRALATLYSHPVIELFNHDDYAETWAFSGGYGLDTFQVSPGVFNERVFKYLMWAKEAGINVSSSDDSFFSNPVIKDYYNAYIKKRKIQASRKHNGLQTNEASHEMCSSDISRRDTQFFCSSLQAWIAKMAAYIKSLEKRHLVTVGLEGFYGLNTTNKSDVNPGIWAASLGSDFKPDSAINNIDFASVHTYPDS</sequence>
<dbReference type="PROSITE" id="PS00080">
    <property type="entry name" value="MULTICOPPER_OXIDASE2"/>
    <property type="match status" value="1"/>
</dbReference>
<dbReference type="PROSITE" id="PS00079">
    <property type="entry name" value="MULTICOPPER_OXIDASE1"/>
    <property type="match status" value="1"/>
</dbReference>
<comment type="cofactor">
    <cofactor evidence="2">
        <name>Cu cation</name>
        <dbReference type="ChEBI" id="CHEBI:23378"/>
    </cofactor>
</comment>
<evidence type="ECO:0000256" key="9">
    <source>
        <dbReference type="ARBA" id="ARBA00022737"/>
    </source>
</evidence>
<feature type="transmembrane region" description="Helical" evidence="14">
    <location>
        <begin position="72"/>
        <end position="95"/>
    </location>
</feature>
<accession>A0AAV1S752</accession>
<evidence type="ECO:0000256" key="1">
    <source>
        <dbReference type="ARBA" id="ARBA00000349"/>
    </source>
</evidence>
<evidence type="ECO:0000259" key="15">
    <source>
        <dbReference type="Pfam" id="PF00394"/>
    </source>
</evidence>
<dbReference type="CDD" id="cd13849">
    <property type="entry name" value="CuRO_1_LCC_plant"/>
    <property type="match status" value="1"/>
</dbReference>
<keyword evidence="6" id="KW-0052">Apoplast</keyword>
<keyword evidence="11" id="KW-0186">Copper</keyword>
<protein>
    <recommendedName>
        <fullName evidence="5">laccase</fullName>
        <ecNumber evidence="5">1.10.3.2</ecNumber>
    </recommendedName>
</protein>
<dbReference type="Pfam" id="PF00394">
    <property type="entry name" value="Cu-oxidase"/>
    <property type="match status" value="1"/>
</dbReference>
<keyword evidence="19" id="KW-1185">Reference proteome</keyword>
<evidence type="ECO:0000256" key="14">
    <source>
        <dbReference type="SAM" id="Phobius"/>
    </source>
</evidence>
<evidence type="ECO:0000256" key="11">
    <source>
        <dbReference type="ARBA" id="ARBA00023008"/>
    </source>
</evidence>
<dbReference type="InterPro" id="IPR034288">
    <property type="entry name" value="CuRO_1_LCC"/>
</dbReference>
<dbReference type="PANTHER" id="PTHR11709:SF443">
    <property type="entry name" value="LACCASE-15"/>
    <property type="match status" value="1"/>
</dbReference>
<dbReference type="Pfam" id="PF07731">
    <property type="entry name" value="Cu-oxidase_2"/>
    <property type="match status" value="1"/>
</dbReference>
<proteinExistence type="inferred from homology"/>
<dbReference type="GO" id="GO:0052716">
    <property type="term" value="F:hydroquinone:oxygen oxidoreductase activity"/>
    <property type="evidence" value="ECO:0007669"/>
    <property type="project" value="UniProtKB-EC"/>
</dbReference>
<comment type="caution">
    <text evidence="18">The sequence shown here is derived from an EMBL/GenBank/DDBJ whole genome shotgun (WGS) entry which is preliminary data.</text>
</comment>
<dbReference type="InterPro" id="IPR008972">
    <property type="entry name" value="Cupredoxin"/>
</dbReference>
<dbReference type="InterPro" id="IPR045087">
    <property type="entry name" value="Cu-oxidase_fam"/>
</dbReference>
<dbReference type="GO" id="GO:0048046">
    <property type="term" value="C:apoplast"/>
    <property type="evidence" value="ECO:0007669"/>
    <property type="project" value="UniProtKB-SubCell"/>
</dbReference>
<dbReference type="Gene3D" id="3.20.20.80">
    <property type="entry name" value="Glycosidases"/>
    <property type="match status" value="1"/>
</dbReference>
<dbReference type="CDD" id="cd13875">
    <property type="entry name" value="CuRO_2_LCC_plant"/>
    <property type="match status" value="1"/>
</dbReference>
<feature type="domain" description="Plastocyanin-like" evidence="16">
    <location>
        <begin position="519"/>
        <end position="580"/>
    </location>
</feature>
<dbReference type="InterPro" id="IPR034285">
    <property type="entry name" value="CuRO_2_LCC"/>
</dbReference>
<dbReference type="InterPro" id="IPR033138">
    <property type="entry name" value="Cu_oxidase_CS"/>
</dbReference>
<evidence type="ECO:0000256" key="4">
    <source>
        <dbReference type="ARBA" id="ARBA00010609"/>
    </source>
</evidence>
<evidence type="ECO:0000256" key="5">
    <source>
        <dbReference type="ARBA" id="ARBA00012297"/>
    </source>
</evidence>
<dbReference type="Gene3D" id="2.60.40.420">
    <property type="entry name" value="Cupredoxins - blue copper proteins"/>
    <property type="match status" value="4"/>
</dbReference>
<evidence type="ECO:0000256" key="13">
    <source>
        <dbReference type="ARBA" id="ARBA00023185"/>
    </source>
</evidence>
<comment type="catalytic activity">
    <reaction evidence="1">
        <text>4 hydroquinone + O2 = 4 benzosemiquinone + 2 H2O</text>
        <dbReference type="Rhea" id="RHEA:11276"/>
        <dbReference type="ChEBI" id="CHEBI:15377"/>
        <dbReference type="ChEBI" id="CHEBI:15379"/>
        <dbReference type="ChEBI" id="CHEBI:17594"/>
        <dbReference type="ChEBI" id="CHEBI:17977"/>
        <dbReference type="EC" id="1.10.3.2"/>
    </reaction>
</comment>
<keyword evidence="13" id="KW-0439">Lignin degradation</keyword>
<evidence type="ECO:0000256" key="3">
    <source>
        <dbReference type="ARBA" id="ARBA00004271"/>
    </source>
</evidence>
<evidence type="ECO:0000256" key="2">
    <source>
        <dbReference type="ARBA" id="ARBA00001935"/>
    </source>
</evidence>
<comment type="subcellular location">
    <subcellularLocation>
        <location evidence="3">Secreted</location>
        <location evidence="3">Extracellular space</location>
        <location evidence="3">Apoplast</location>
    </subcellularLocation>
</comment>
<dbReference type="InterPro" id="IPR002355">
    <property type="entry name" value="Cu_oxidase_Cu_BS"/>
</dbReference>
<evidence type="ECO:0000259" key="17">
    <source>
        <dbReference type="Pfam" id="PF07732"/>
    </source>
</evidence>
<evidence type="ECO:0000256" key="10">
    <source>
        <dbReference type="ARBA" id="ARBA00023002"/>
    </source>
</evidence>
<feature type="domain" description="Plastocyanin-like" evidence="15">
    <location>
        <begin position="225"/>
        <end position="367"/>
    </location>
</feature>
<reference evidence="18 19" key="1">
    <citation type="submission" date="2024-01" db="EMBL/GenBank/DDBJ databases">
        <authorList>
            <person name="Waweru B."/>
        </authorList>
    </citation>
    <scope>NUCLEOTIDE SEQUENCE [LARGE SCALE GENOMIC DNA]</scope>
</reference>
<keyword evidence="8" id="KW-0479">Metal-binding</keyword>
<dbReference type="Pfam" id="PF07732">
    <property type="entry name" value="Cu-oxidase_3"/>
    <property type="match status" value="1"/>
</dbReference>
<keyword evidence="14" id="KW-0472">Membrane</keyword>
<dbReference type="AlphaFoldDB" id="A0AAV1S752"/>
<keyword evidence="14" id="KW-1133">Transmembrane helix</keyword>
<evidence type="ECO:0000256" key="8">
    <source>
        <dbReference type="ARBA" id="ARBA00022723"/>
    </source>
</evidence>
<dbReference type="InterPro" id="IPR011707">
    <property type="entry name" value="Cu-oxidase-like_N"/>
</dbReference>
<evidence type="ECO:0000313" key="19">
    <source>
        <dbReference type="Proteomes" id="UP001314170"/>
    </source>
</evidence>
<dbReference type="SUPFAM" id="SSF49503">
    <property type="entry name" value="Cupredoxins"/>
    <property type="match status" value="3"/>
</dbReference>
<keyword evidence="14" id="KW-0812">Transmembrane</keyword>
<keyword evidence="12" id="KW-0325">Glycoprotein</keyword>